<feature type="chain" id="PRO_5009270520" description="Lipoprotein" evidence="1">
    <location>
        <begin position="27"/>
        <end position="212"/>
    </location>
</feature>
<gene>
    <name evidence="2" type="ORF">SAMN05216490_4408</name>
</gene>
<keyword evidence="1" id="KW-0732">Signal</keyword>
<dbReference type="EMBL" id="LT629740">
    <property type="protein sequence ID" value="SDT62472.1"/>
    <property type="molecule type" value="Genomic_DNA"/>
</dbReference>
<organism evidence="2 3">
    <name type="scientific">Mucilaginibacter mallensis</name>
    <dbReference type="NCBI Taxonomy" id="652787"/>
    <lineage>
        <taxon>Bacteria</taxon>
        <taxon>Pseudomonadati</taxon>
        <taxon>Bacteroidota</taxon>
        <taxon>Sphingobacteriia</taxon>
        <taxon>Sphingobacteriales</taxon>
        <taxon>Sphingobacteriaceae</taxon>
        <taxon>Mucilaginibacter</taxon>
    </lineage>
</organism>
<dbReference type="AlphaFoldDB" id="A0A1H2BWM2"/>
<accession>A0A1H2BWM2</accession>
<reference evidence="2 3" key="1">
    <citation type="submission" date="2016-10" db="EMBL/GenBank/DDBJ databases">
        <authorList>
            <person name="de Groot N.N."/>
        </authorList>
    </citation>
    <scope>NUCLEOTIDE SEQUENCE [LARGE SCALE GENOMIC DNA]</scope>
    <source>
        <strain evidence="2 3">MP1X4</strain>
    </source>
</reference>
<name>A0A1H2BWM2_MUCMA</name>
<evidence type="ECO:0000256" key="1">
    <source>
        <dbReference type="SAM" id="SignalP"/>
    </source>
</evidence>
<sequence>MLKHCLLAVIAILLCGCMQNRPNSKATDTAATEVNITDTTGEKPVPVEQLILPGQSIGTIDINENSDSVFRKLGKPDAGDTAMGKSLSTWYTKHDISGYKTQIFFSKQMGAADEVSQVKQIRITSPWFKTMDYMSAGMHLQTIESKKEFNLKKSAQYTDGGKLYFIYDDADAGIAFEIDDKNVCAGIIIHEPRKDATASYIAFHPNTQIISK</sequence>
<proteinExistence type="predicted"/>
<evidence type="ECO:0000313" key="2">
    <source>
        <dbReference type="EMBL" id="SDT62472.1"/>
    </source>
</evidence>
<feature type="signal peptide" evidence="1">
    <location>
        <begin position="1"/>
        <end position="26"/>
    </location>
</feature>
<evidence type="ECO:0000313" key="3">
    <source>
        <dbReference type="Proteomes" id="UP000199679"/>
    </source>
</evidence>
<keyword evidence="3" id="KW-1185">Reference proteome</keyword>
<protein>
    <recommendedName>
        <fullName evidence="4">Lipoprotein</fullName>
    </recommendedName>
</protein>
<dbReference type="Proteomes" id="UP000199679">
    <property type="component" value="Chromosome I"/>
</dbReference>
<dbReference type="PROSITE" id="PS51257">
    <property type="entry name" value="PROKAR_LIPOPROTEIN"/>
    <property type="match status" value="1"/>
</dbReference>
<evidence type="ECO:0008006" key="4">
    <source>
        <dbReference type="Google" id="ProtNLM"/>
    </source>
</evidence>